<name>A0A3P3VNK2_9GAMM</name>
<dbReference type="Pfam" id="PF08448">
    <property type="entry name" value="PAS_4"/>
    <property type="match status" value="1"/>
</dbReference>
<evidence type="ECO:0000313" key="8">
    <source>
        <dbReference type="Proteomes" id="UP000280792"/>
    </source>
</evidence>
<gene>
    <name evidence="7" type="ORF">D0544_04030</name>
</gene>
<dbReference type="InterPro" id="IPR013656">
    <property type="entry name" value="PAS_4"/>
</dbReference>
<dbReference type="Gene3D" id="1.10.287.130">
    <property type="match status" value="1"/>
</dbReference>
<dbReference type="InterPro" id="IPR005467">
    <property type="entry name" value="His_kinase_dom"/>
</dbReference>
<sequence>MASSPPLQQEAGLCIEIEALSSICREVAAQVPCQISIMAGTGIVVASSIEGRAGQPHEGSSRVLSGEVNELEVTAEMAANSDYMLEGCNLPVRIEGTPVFCLGVAAPLAQARNYAAIVRTCVEVMLKEQHIIRRDQQQLKQALTLQTEHLQSARSGRLEAEAQLQQQRERLLDIADFMFDSIWETDAELRFTYISEHILKKLGLGPEQVFGKTRWELFTPLLAEAKPEEWRAHQQTMEAHQDFHGFQYAVRLGDRVIHYRVSGKARFDDQGKFIGYRGAGHDVTAQVKLERELESSAERLRNIVESASDWIWETDSEHRFIYLSPRFYEVMGYRPEEILGKTREQFVQQGGGNTSSSDWQKLLQQIHNHQPFKEFEYSGIKSDGDPFSIKISGSPFYNVDGSFAGYQGTGSDFTQLKQAQQQLISAEKLSALGSMVAGIAHEINTPVGIGVTAASHLHGCTQQLIHSFEQQTLSRSELKKYLDTATEGTQILLKNLSRAAELTASFKQVSVDQSTSSIRTIRLSNYLHEMLVSLRPLLKKTPHEVQLECDPSISITTNPGALYQVFSNLVINSLQHGFSEQDKGIIKVHCNLSGECLLIHYCDNGSGMEEEQLSRMFEPFFTTRRAAGNTGLGMHLVYNLVTESLKGTINVQSLPGKGIHINIQIPLQRSDSRQHTPSRSALA</sequence>
<dbReference type="Gene3D" id="3.30.565.10">
    <property type="entry name" value="Histidine kinase-like ATPase, C-terminal domain"/>
    <property type="match status" value="1"/>
</dbReference>
<dbReference type="InterPro" id="IPR000700">
    <property type="entry name" value="PAS-assoc_C"/>
</dbReference>
<dbReference type="InterPro" id="IPR000014">
    <property type="entry name" value="PAS"/>
</dbReference>
<dbReference type="SMART" id="SM00091">
    <property type="entry name" value="PAS"/>
    <property type="match status" value="2"/>
</dbReference>
<proteinExistence type="predicted"/>
<dbReference type="InterPro" id="IPR004358">
    <property type="entry name" value="Sig_transdc_His_kin-like_C"/>
</dbReference>
<dbReference type="Pfam" id="PF02518">
    <property type="entry name" value="HATPase_c"/>
    <property type="match status" value="1"/>
</dbReference>
<evidence type="ECO:0000259" key="4">
    <source>
        <dbReference type="PROSITE" id="PS50109"/>
    </source>
</evidence>
<comment type="catalytic activity">
    <reaction evidence="1">
        <text>ATP + protein L-histidine = ADP + protein N-phospho-L-histidine.</text>
        <dbReference type="EC" id="2.7.13.3"/>
    </reaction>
</comment>
<dbReference type="RefSeq" id="WP_125014712.1">
    <property type="nucleotide sequence ID" value="NZ_QWEZ01000001.1"/>
</dbReference>
<dbReference type="AlphaFoldDB" id="A0A3P3VNK2"/>
<evidence type="ECO:0000256" key="2">
    <source>
        <dbReference type="ARBA" id="ARBA00012438"/>
    </source>
</evidence>
<reference evidence="7 8" key="2">
    <citation type="submission" date="2018-12" db="EMBL/GenBank/DDBJ databases">
        <title>Simiduia agarivorans gen. nov., sp. nov., a marine, agarolytic bacterium isolated from shallow coastal water from Keelung, Taiwan.</title>
        <authorList>
            <person name="Shieh W.Y."/>
        </authorList>
    </citation>
    <scope>NUCLEOTIDE SEQUENCE [LARGE SCALE GENOMIC DNA]</scope>
    <source>
        <strain evidence="7 8">GTF-13</strain>
    </source>
</reference>
<accession>A0A3P3VNK2</accession>
<reference evidence="7 8" key="1">
    <citation type="submission" date="2018-08" db="EMBL/GenBank/DDBJ databases">
        <authorList>
            <person name="Khan S.A."/>
        </authorList>
    </citation>
    <scope>NUCLEOTIDE SEQUENCE [LARGE SCALE GENOMIC DNA]</scope>
    <source>
        <strain evidence="7 8">GTF-13</strain>
    </source>
</reference>
<protein>
    <recommendedName>
        <fullName evidence="2">histidine kinase</fullName>
        <ecNumber evidence="2">2.7.13.3</ecNumber>
    </recommendedName>
</protein>
<dbReference type="Proteomes" id="UP000280792">
    <property type="component" value="Unassembled WGS sequence"/>
</dbReference>
<evidence type="ECO:0000256" key="1">
    <source>
        <dbReference type="ARBA" id="ARBA00000085"/>
    </source>
</evidence>
<evidence type="ECO:0000256" key="3">
    <source>
        <dbReference type="ARBA" id="ARBA00022553"/>
    </source>
</evidence>
<dbReference type="Pfam" id="PF13426">
    <property type="entry name" value="PAS_9"/>
    <property type="match status" value="1"/>
</dbReference>
<keyword evidence="8" id="KW-1185">Reference proteome</keyword>
<keyword evidence="3" id="KW-0597">Phosphoprotein</keyword>
<dbReference type="InterPro" id="IPR003661">
    <property type="entry name" value="HisK_dim/P_dom"/>
</dbReference>
<dbReference type="InterPro" id="IPR003594">
    <property type="entry name" value="HATPase_dom"/>
</dbReference>
<dbReference type="SUPFAM" id="SSF55874">
    <property type="entry name" value="ATPase domain of HSP90 chaperone/DNA topoisomerase II/histidine kinase"/>
    <property type="match status" value="1"/>
</dbReference>
<dbReference type="PRINTS" id="PR00344">
    <property type="entry name" value="BCTRLSENSOR"/>
</dbReference>
<evidence type="ECO:0000313" key="7">
    <source>
        <dbReference type="EMBL" id="RRJ84285.1"/>
    </source>
</evidence>
<feature type="domain" description="PAS" evidence="5">
    <location>
        <begin position="167"/>
        <end position="220"/>
    </location>
</feature>
<dbReference type="PROSITE" id="PS50112">
    <property type="entry name" value="PAS"/>
    <property type="match status" value="2"/>
</dbReference>
<dbReference type="PROSITE" id="PS50109">
    <property type="entry name" value="HIS_KIN"/>
    <property type="match status" value="1"/>
</dbReference>
<dbReference type="Gene3D" id="3.30.450.20">
    <property type="entry name" value="PAS domain"/>
    <property type="match status" value="2"/>
</dbReference>
<evidence type="ECO:0000259" key="6">
    <source>
        <dbReference type="PROSITE" id="PS50113"/>
    </source>
</evidence>
<dbReference type="GO" id="GO:0000155">
    <property type="term" value="F:phosphorelay sensor kinase activity"/>
    <property type="evidence" value="ECO:0007669"/>
    <property type="project" value="InterPro"/>
</dbReference>
<organism evidence="7 8">
    <name type="scientific">Aestuariirhabdus litorea</name>
    <dbReference type="NCBI Taxonomy" id="2528527"/>
    <lineage>
        <taxon>Bacteria</taxon>
        <taxon>Pseudomonadati</taxon>
        <taxon>Pseudomonadota</taxon>
        <taxon>Gammaproteobacteria</taxon>
        <taxon>Oceanospirillales</taxon>
        <taxon>Aestuariirhabdaceae</taxon>
        <taxon>Aestuariirhabdus</taxon>
    </lineage>
</organism>
<evidence type="ECO:0000259" key="5">
    <source>
        <dbReference type="PROSITE" id="PS50112"/>
    </source>
</evidence>
<dbReference type="InterPro" id="IPR008599">
    <property type="entry name" value="Diacid_rec"/>
</dbReference>
<dbReference type="SMART" id="SM00086">
    <property type="entry name" value="PAC"/>
    <property type="match status" value="2"/>
</dbReference>
<dbReference type="PANTHER" id="PTHR43065">
    <property type="entry name" value="SENSOR HISTIDINE KINASE"/>
    <property type="match status" value="1"/>
</dbReference>
<dbReference type="EC" id="2.7.13.3" evidence="2"/>
<comment type="caution">
    <text evidence="7">The sequence shown here is derived from an EMBL/GenBank/DDBJ whole genome shotgun (WGS) entry which is preliminary data.</text>
</comment>
<dbReference type="PROSITE" id="PS50113">
    <property type="entry name" value="PAC"/>
    <property type="match status" value="1"/>
</dbReference>
<dbReference type="CDD" id="cd00082">
    <property type="entry name" value="HisKA"/>
    <property type="match status" value="1"/>
</dbReference>
<dbReference type="EMBL" id="QWEZ01000001">
    <property type="protein sequence ID" value="RRJ84285.1"/>
    <property type="molecule type" value="Genomic_DNA"/>
</dbReference>
<dbReference type="InterPro" id="IPR036890">
    <property type="entry name" value="HATPase_C_sf"/>
</dbReference>
<feature type="domain" description="Histidine kinase" evidence="4">
    <location>
        <begin position="438"/>
        <end position="669"/>
    </location>
</feature>
<dbReference type="Pfam" id="PF05651">
    <property type="entry name" value="Diacid_rec"/>
    <property type="match status" value="1"/>
</dbReference>
<feature type="domain" description="PAC" evidence="6">
    <location>
        <begin position="373"/>
        <end position="425"/>
    </location>
</feature>
<dbReference type="CDD" id="cd00130">
    <property type="entry name" value="PAS"/>
    <property type="match status" value="2"/>
</dbReference>
<dbReference type="SUPFAM" id="SSF55785">
    <property type="entry name" value="PYP-like sensor domain (PAS domain)"/>
    <property type="match status" value="2"/>
</dbReference>
<dbReference type="SMART" id="SM00387">
    <property type="entry name" value="HATPase_c"/>
    <property type="match status" value="1"/>
</dbReference>
<dbReference type="PANTHER" id="PTHR43065:SF47">
    <property type="match status" value="1"/>
</dbReference>
<dbReference type="InterPro" id="IPR001610">
    <property type="entry name" value="PAC"/>
</dbReference>
<dbReference type="NCBIfam" id="TIGR00229">
    <property type="entry name" value="sensory_box"/>
    <property type="match status" value="2"/>
</dbReference>
<feature type="domain" description="PAS" evidence="5">
    <location>
        <begin position="296"/>
        <end position="342"/>
    </location>
</feature>
<dbReference type="InterPro" id="IPR035965">
    <property type="entry name" value="PAS-like_dom_sf"/>
</dbReference>